<evidence type="ECO:0000259" key="4">
    <source>
        <dbReference type="Pfam" id="PF05118"/>
    </source>
</evidence>
<dbReference type="AlphaFoldDB" id="A0A1S1HFX8"/>
<proteinExistence type="inferred from homology"/>
<organism evidence="5 6">
    <name type="scientific">Edaphosphingomonas haloaromaticamans</name>
    <dbReference type="NCBI Taxonomy" id="653954"/>
    <lineage>
        <taxon>Bacteria</taxon>
        <taxon>Pseudomonadati</taxon>
        <taxon>Pseudomonadota</taxon>
        <taxon>Alphaproteobacteria</taxon>
        <taxon>Sphingomonadales</taxon>
        <taxon>Rhizorhabdaceae</taxon>
        <taxon>Edaphosphingomonas</taxon>
    </lineage>
</organism>
<feature type="domain" description="Aspartyl/asparaginy/proline hydroxylase" evidence="4">
    <location>
        <begin position="199"/>
        <end position="361"/>
    </location>
</feature>
<dbReference type="GO" id="GO:0051213">
    <property type="term" value="F:dioxygenase activity"/>
    <property type="evidence" value="ECO:0007669"/>
    <property type="project" value="UniProtKB-KW"/>
</dbReference>
<dbReference type="SUPFAM" id="SSF48452">
    <property type="entry name" value="TPR-like"/>
    <property type="match status" value="1"/>
</dbReference>
<evidence type="ECO:0000313" key="6">
    <source>
        <dbReference type="Proteomes" id="UP000179467"/>
    </source>
</evidence>
<protein>
    <submittedName>
        <fullName evidence="5">Aspartyl/Asparaginyl beta-hydroxylase</fullName>
    </submittedName>
</protein>
<accession>A0A1S1HFX8</accession>
<gene>
    <name evidence="5" type="ORF">BHE75_02963</name>
</gene>
<dbReference type="InterPro" id="IPR051821">
    <property type="entry name" value="Asp/Asn_beta-hydroxylase"/>
</dbReference>
<dbReference type="PANTHER" id="PTHR46332">
    <property type="entry name" value="ASPARTATE BETA-HYDROXYLASE DOMAIN-CONTAINING PROTEIN 2"/>
    <property type="match status" value="1"/>
</dbReference>
<dbReference type="Gene3D" id="2.60.120.330">
    <property type="entry name" value="B-lactam Antibiotic, Isopenicillin N Synthase, Chain"/>
    <property type="match status" value="1"/>
</dbReference>
<dbReference type="Pfam" id="PF05118">
    <property type="entry name" value="Asp_Arg_Hydrox"/>
    <property type="match status" value="1"/>
</dbReference>
<dbReference type="GO" id="GO:0016020">
    <property type="term" value="C:membrane"/>
    <property type="evidence" value="ECO:0007669"/>
    <property type="project" value="TreeGrafter"/>
</dbReference>
<comment type="caution">
    <text evidence="5">The sequence shown here is derived from an EMBL/GenBank/DDBJ whole genome shotgun (WGS) entry which is preliminary data.</text>
</comment>
<dbReference type="InterPro" id="IPR007803">
    <property type="entry name" value="Asp/Arg/Pro-Hydrxlase"/>
</dbReference>
<reference evidence="5 6" key="1">
    <citation type="submission" date="2016-09" db="EMBL/GenBank/DDBJ databases">
        <title>Metabolic pathway, cell adaptation mechanisms and a novel monoxygenase revealed through proteogenomic-transcription analysis of a Sphingomonas haloaromaticamans strain degrading the fungicide ortho-phenylphenol.</title>
        <authorList>
            <person name="Perruchon C."/>
            <person name="Papadopoulou E.S."/>
            <person name="Rousidou C."/>
            <person name="Vasileiadis S."/>
            <person name="Tanou G."/>
            <person name="Amoutzias G."/>
            <person name="Molassiotis A."/>
            <person name="Karpouzas D.G."/>
        </authorList>
    </citation>
    <scope>NUCLEOTIDE SEQUENCE [LARGE SCALE GENOMIC DNA]</scope>
    <source>
        <strain evidence="5 6">P3</strain>
    </source>
</reference>
<dbReference type="Gene3D" id="1.25.40.10">
    <property type="entry name" value="Tetratricopeptide repeat domain"/>
    <property type="match status" value="1"/>
</dbReference>
<keyword evidence="2" id="KW-0223">Dioxygenase</keyword>
<dbReference type="InterPro" id="IPR027443">
    <property type="entry name" value="IPNS-like_sf"/>
</dbReference>
<dbReference type="Proteomes" id="UP000179467">
    <property type="component" value="Unassembled WGS sequence"/>
</dbReference>
<dbReference type="PANTHER" id="PTHR46332:SF5">
    <property type="entry name" value="ASPARTATE BETA-HYDROXYLASE DOMAIN CONTAINING 2"/>
    <property type="match status" value="1"/>
</dbReference>
<keyword evidence="6" id="KW-1185">Reference proteome</keyword>
<evidence type="ECO:0000256" key="2">
    <source>
        <dbReference type="ARBA" id="ARBA00022964"/>
    </source>
</evidence>
<name>A0A1S1HFX8_9SPHN</name>
<sequence>MAFDAGQADAMIREGVAAMQRRDAATARRLFEALVDPKAGVAPPWLLLAQACRLGGDDAAEESAIDRLLADQPNSLRGLVMKGDCRARAGDDRAASAFYTRALQTAPRDGSVPPALAADLRRVEQAIEANRQSFQAHMEAKLAQVQGMRAGRRFAEAMDILSGRRQVYLQQPNSFYFPGLPQIQFYEREQFPWVAELEAAAPAIREELIALMGDEDSFAPYIRARTDRPNPPNVLLEDPSWGAAYIWKEGALVPEIAERCPRTVAALRAAPMPDIRSRSPMALFSRLHPGTHIQPHNGMINTRLICHLPLIVPPGCGLRVGNETREWEEGRMLIFDDSIEHEAWNRGDETRVVLLFEIWRPEIDAAEREALTALFESIVDY</sequence>
<dbReference type="SUPFAM" id="SSF51197">
    <property type="entry name" value="Clavaminate synthase-like"/>
    <property type="match status" value="1"/>
</dbReference>
<evidence type="ECO:0000256" key="1">
    <source>
        <dbReference type="ARBA" id="ARBA00007730"/>
    </source>
</evidence>
<dbReference type="RefSeq" id="WP_254684459.1">
    <property type="nucleotide sequence ID" value="NZ_MIPT01000001.1"/>
</dbReference>
<evidence type="ECO:0000256" key="3">
    <source>
        <dbReference type="ARBA" id="ARBA00023002"/>
    </source>
</evidence>
<dbReference type="EMBL" id="MIPT01000001">
    <property type="protein sequence ID" value="OHT20958.1"/>
    <property type="molecule type" value="Genomic_DNA"/>
</dbReference>
<evidence type="ECO:0000313" key="5">
    <source>
        <dbReference type="EMBL" id="OHT20958.1"/>
    </source>
</evidence>
<keyword evidence="3" id="KW-0560">Oxidoreductase</keyword>
<dbReference type="InterPro" id="IPR011990">
    <property type="entry name" value="TPR-like_helical_dom_sf"/>
</dbReference>
<comment type="similarity">
    <text evidence="1">Belongs to the aspartyl/asparaginyl beta-hydroxylase family.</text>
</comment>